<feature type="domain" description="Translation elongation factor EFTs/EF1B dimerisation" evidence="6">
    <location>
        <begin position="53"/>
        <end position="194"/>
    </location>
</feature>
<dbReference type="Gene3D" id="3.30.479.20">
    <property type="entry name" value="Elongation factor Ts, dimerisation domain"/>
    <property type="match status" value="1"/>
</dbReference>
<evidence type="ECO:0000256" key="3">
    <source>
        <dbReference type="ARBA" id="ARBA00022917"/>
    </source>
</evidence>
<organism evidence="7">
    <name type="scientific">Cyanidiaceae sp. MX-AZ01</name>
    <dbReference type="NCBI Taxonomy" id="1503164"/>
    <lineage>
        <taxon>Eukaryota</taxon>
        <taxon>Rhodophyta</taxon>
        <taxon>Bangiophyceae</taxon>
        <taxon>Cyanidiales</taxon>
        <taxon>Cyanidiaceae</taxon>
    </lineage>
</organism>
<evidence type="ECO:0000256" key="5">
    <source>
        <dbReference type="HAMAP-Rule" id="MF_03135"/>
    </source>
</evidence>
<dbReference type="InterPro" id="IPR001816">
    <property type="entry name" value="Transl_elong_EFTs/EF1B"/>
</dbReference>
<gene>
    <name evidence="4 7" type="primary">tsf</name>
</gene>
<keyword evidence="5" id="KW-0496">Mitochondrion</keyword>
<evidence type="ECO:0000256" key="4">
    <source>
        <dbReference type="HAMAP-Rule" id="MF_00050"/>
    </source>
</evidence>
<dbReference type="InterPro" id="IPR014039">
    <property type="entry name" value="Transl_elong_EFTs/EF1B_dimer"/>
</dbReference>
<evidence type="ECO:0000256" key="2">
    <source>
        <dbReference type="ARBA" id="ARBA00022768"/>
    </source>
</evidence>
<keyword evidence="3 4" id="KW-0648">Protein biosynthesis</keyword>
<comment type="subcellular location">
    <subcellularLocation>
        <location evidence="5">Mitochondrion</location>
    </subcellularLocation>
    <subcellularLocation>
        <location evidence="4">Plastid</location>
        <location evidence="4">Chloroplast</location>
    </subcellularLocation>
</comment>
<dbReference type="GO" id="GO:0003746">
    <property type="term" value="F:translation elongation factor activity"/>
    <property type="evidence" value="ECO:0007669"/>
    <property type="project" value="UniProtKB-UniRule"/>
</dbReference>
<dbReference type="GO" id="GO:0070125">
    <property type="term" value="P:mitochondrial translational elongation"/>
    <property type="evidence" value="ECO:0007669"/>
    <property type="project" value="TreeGrafter"/>
</dbReference>
<dbReference type="InterPro" id="IPR009060">
    <property type="entry name" value="UBA-like_sf"/>
</dbReference>
<comment type="function">
    <text evidence="4">Associates with the EF-Tu.GDP complex and induces the exchange of GDP to GTP. It remains bound to the aminoacyl-tRNA.EF-Tu.GTP complex up to the GTP hydrolysis stage on the ribosome.</text>
</comment>
<protein>
    <recommendedName>
        <fullName evidence="4 5">Multifunctional fusion protein</fullName>
    </recommendedName>
    <domain>
        <recommendedName>
            <fullName evidence="4">Elongation factor Ts, chloroplastic</fullName>
            <shortName evidence="4">EF-Ts</shortName>
        </recommendedName>
    </domain>
    <domain>
        <recommendedName>
            <fullName evidence="5">Elongation factor Ts, mitochondrial</fullName>
            <shortName evidence="5">EF-TsMt</shortName>
        </recommendedName>
    </domain>
</protein>
<dbReference type="CDD" id="cd14275">
    <property type="entry name" value="UBA_EF-Ts"/>
    <property type="match status" value="1"/>
</dbReference>
<dbReference type="PANTHER" id="PTHR11741:SF0">
    <property type="entry name" value="ELONGATION FACTOR TS, MITOCHONDRIAL"/>
    <property type="match status" value="1"/>
</dbReference>
<dbReference type="EMBL" id="KJ569775">
    <property type="protein sequence ID" value="AIA61253.1"/>
    <property type="molecule type" value="Genomic_DNA"/>
</dbReference>
<keyword evidence="2 4" id="KW-0251">Elongation factor</keyword>
<dbReference type="AlphaFoldDB" id="A0A060A994"/>
<evidence type="ECO:0000259" key="6">
    <source>
        <dbReference type="Pfam" id="PF00889"/>
    </source>
</evidence>
<keyword evidence="7" id="KW-0934">Plastid</keyword>
<dbReference type="FunFam" id="1.10.8.10:FF:000001">
    <property type="entry name" value="Elongation factor Ts"/>
    <property type="match status" value="1"/>
</dbReference>
<dbReference type="GO" id="GO:0005739">
    <property type="term" value="C:mitochondrion"/>
    <property type="evidence" value="ECO:0007669"/>
    <property type="project" value="UniProtKB-SubCell"/>
</dbReference>
<reference evidence="7" key="1">
    <citation type="submission" date="2014-03" db="EMBL/GenBank/DDBJ databases">
        <title>Metagenomic reconstruction of the complete chloroplast and mitochondrial genomes of a novel unicellular red alga from the Cyanidiaceae family.</title>
        <authorList>
            <person name="Servin-Garciduenas L.E."/>
            <person name="Martinez-Romero E."/>
        </authorList>
    </citation>
    <scope>NUCLEOTIDE SEQUENCE</scope>
    <source>
        <strain evidence="7">MX-AZ01</strain>
    </source>
</reference>
<dbReference type="Gene3D" id="1.10.8.10">
    <property type="entry name" value="DNA helicase RuvA subunit, C-terminal domain"/>
    <property type="match status" value="1"/>
</dbReference>
<dbReference type="GO" id="GO:0009507">
    <property type="term" value="C:chloroplast"/>
    <property type="evidence" value="ECO:0007669"/>
    <property type="project" value="UniProtKB-SubCell"/>
</dbReference>
<name>A0A060A994_9RHOD</name>
<dbReference type="SUPFAM" id="SSF54713">
    <property type="entry name" value="Elongation factor Ts (EF-Ts), dimerisation domain"/>
    <property type="match status" value="1"/>
</dbReference>
<dbReference type="HAMAP" id="MF_00050">
    <property type="entry name" value="EF_Ts"/>
    <property type="match status" value="1"/>
</dbReference>
<dbReference type="Pfam" id="PF00889">
    <property type="entry name" value="EF_TS"/>
    <property type="match status" value="1"/>
</dbReference>
<evidence type="ECO:0000313" key="7">
    <source>
        <dbReference type="EMBL" id="AIA61253.1"/>
    </source>
</evidence>
<dbReference type="InterPro" id="IPR036402">
    <property type="entry name" value="EF-Ts_dimer_sf"/>
</dbReference>
<dbReference type="SUPFAM" id="SSF46934">
    <property type="entry name" value="UBA-like"/>
    <property type="match status" value="1"/>
</dbReference>
<comment type="similarity">
    <text evidence="1 4">Belongs to the EF-Ts family.</text>
</comment>
<keyword evidence="7" id="KW-0150">Chloroplast</keyword>
<sequence>MNKELVQKLRKNTGAGVMDCQKALREAEGDLTQALNLLKKKGLAKAAQKQNRQTSNGRIESYIHAGHRIGVLLELNCETDFVAKSEPFQLLAKNLAMQIAANEQVKYIKWENIPPSEIQRVKTQLETEVADKVEPMRSQILEAKVKKHLLKECLLEQPYIKDEQITVDELIRTTIVQVGENIRLTRFVRFALGEETHD</sequence>
<dbReference type="PANTHER" id="PTHR11741">
    <property type="entry name" value="ELONGATION FACTOR TS"/>
    <property type="match status" value="1"/>
</dbReference>
<dbReference type="Gene3D" id="1.10.286.20">
    <property type="match status" value="1"/>
</dbReference>
<accession>A0A060A994</accession>
<evidence type="ECO:0000256" key="1">
    <source>
        <dbReference type="ARBA" id="ARBA00005532"/>
    </source>
</evidence>
<dbReference type="InterPro" id="IPR018101">
    <property type="entry name" value="Transl_elong_Ts_CS"/>
</dbReference>
<proteinExistence type="inferred from homology"/>
<geneLocation type="chloroplast" evidence="7"/>
<dbReference type="PROSITE" id="PS01127">
    <property type="entry name" value="EF_TS_2"/>
    <property type="match status" value="1"/>
</dbReference>